<protein>
    <submittedName>
        <fullName evidence="1">Uncharacterized protein</fullName>
    </submittedName>
</protein>
<accession>A0A972JC87</accession>
<dbReference type="EMBL" id="WTVM01000104">
    <property type="protein sequence ID" value="NMG04237.1"/>
    <property type="molecule type" value="Genomic_DNA"/>
</dbReference>
<gene>
    <name evidence="1" type="ORF">GPA21_14870</name>
</gene>
<dbReference type="AlphaFoldDB" id="A0A972JC87"/>
<proteinExistence type="predicted"/>
<dbReference type="Proteomes" id="UP000599523">
    <property type="component" value="Unassembled WGS sequence"/>
</dbReference>
<evidence type="ECO:0000313" key="1">
    <source>
        <dbReference type="EMBL" id="NMG04237.1"/>
    </source>
</evidence>
<sequence>MNMLSAVTHWLRPAPPPDPDVNAGLSRIAAIAGAALSNEPGFERKLAPKVRGALDYCEELVAALPPPLVIERASFASEPHVHALFGSADDIVAMIGQSPALQDYVSSADGAGAEHCYALLAARRQEKSILGVACEGEFIRNDVPQKLLHFSNHNLSLIADNPESARLKLKLAAFDGLIKTFAAHVGRLRTEQVSLRQERAIVTTRGRMAGHRGATPEVEARCSRTIASLDERLSRNADALLPRQQIEALGDFLSNPHEALHLETVALHVDRGGKILDAPEARTAEVASLHLTELISRDRRRHVIVPVRFQRSLALQALERTRQARARFIVI</sequence>
<comment type="caution">
    <text evidence="1">The sequence shown here is derived from an EMBL/GenBank/DDBJ whole genome shotgun (WGS) entry which is preliminary data.</text>
</comment>
<reference evidence="1" key="1">
    <citation type="submission" date="2019-12" db="EMBL/GenBank/DDBJ databases">
        <title>Comparative genomics gives insights into the taxonomy of the Azoarcus-Aromatoleum group and reveals separate origins of nif in the plant-associated Azoarcus and non-plant-associated Aromatoleum sub-groups.</title>
        <authorList>
            <person name="Lafos M."/>
            <person name="Maluk M."/>
            <person name="Batista M."/>
            <person name="Junghare M."/>
            <person name="Carmona M."/>
            <person name="Faoro H."/>
            <person name="Cruz L.M."/>
            <person name="Battistoni F."/>
            <person name="De Souza E."/>
            <person name="Pedrosa F."/>
            <person name="Chen W.-M."/>
            <person name="Poole P.S."/>
            <person name="Dixon R.A."/>
            <person name="James E.K."/>
        </authorList>
    </citation>
    <scope>NUCLEOTIDE SEQUENCE</scope>
    <source>
        <strain evidence="1">NSC3</strain>
    </source>
</reference>
<name>A0A972JC87_9RHOO</name>
<organism evidence="1 2">
    <name type="scientific">Azoarcus taiwanensis</name>
    <dbReference type="NCBI Taxonomy" id="666964"/>
    <lineage>
        <taxon>Bacteria</taxon>
        <taxon>Pseudomonadati</taxon>
        <taxon>Pseudomonadota</taxon>
        <taxon>Betaproteobacteria</taxon>
        <taxon>Rhodocyclales</taxon>
        <taxon>Zoogloeaceae</taxon>
        <taxon>Azoarcus</taxon>
    </lineage>
</organism>
<keyword evidence="2" id="KW-1185">Reference proteome</keyword>
<dbReference type="RefSeq" id="WP_168988917.1">
    <property type="nucleotide sequence ID" value="NZ_CAWPHM010000005.1"/>
</dbReference>
<evidence type="ECO:0000313" key="2">
    <source>
        <dbReference type="Proteomes" id="UP000599523"/>
    </source>
</evidence>